<dbReference type="PANTHER" id="PTHR37828:SF1">
    <property type="entry name" value="YCII-RELATED DOMAIN-CONTAINING PROTEIN"/>
    <property type="match status" value="1"/>
</dbReference>
<organism evidence="3 4">
    <name type="scientific">Pseudaestuariivita atlantica</name>
    <dbReference type="NCBI Taxonomy" id="1317121"/>
    <lineage>
        <taxon>Bacteria</taxon>
        <taxon>Pseudomonadati</taxon>
        <taxon>Pseudomonadota</taxon>
        <taxon>Alphaproteobacteria</taxon>
        <taxon>Rhodobacterales</taxon>
        <taxon>Paracoccaceae</taxon>
        <taxon>Pseudaestuariivita</taxon>
    </lineage>
</organism>
<dbReference type="InterPro" id="IPR011008">
    <property type="entry name" value="Dimeric_a/b-barrel"/>
</dbReference>
<dbReference type="InterPro" id="IPR005545">
    <property type="entry name" value="YCII"/>
</dbReference>
<evidence type="ECO:0000313" key="3">
    <source>
        <dbReference type="EMBL" id="KNG94932.1"/>
    </source>
</evidence>
<dbReference type="OrthoDB" id="5523400at2"/>
<feature type="domain" description="YCII-related" evidence="2">
    <location>
        <begin position="33"/>
        <end position="107"/>
    </location>
</feature>
<sequence length="129" mass="14020">MPRWSDYTETARARGSLAFELYAVVSTPAAPPDVVKAILPDHLAYQAKQEAKGALFLAGPMSDETGDMMEGVGLIIYRAASLEAARALADNDPMHATGARSYTIRRWLVNEGALSLSVRLSAQEVRLDR</sequence>
<name>A0A0L1JTC2_9RHOB</name>
<evidence type="ECO:0000313" key="4">
    <source>
        <dbReference type="Proteomes" id="UP000036938"/>
    </source>
</evidence>
<proteinExistence type="inferred from homology"/>
<protein>
    <recommendedName>
        <fullName evidence="2">YCII-related domain-containing protein</fullName>
    </recommendedName>
</protein>
<reference evidence="3 4" key="1">
    <citation type="journal article" date="2015" name="Int. J. Syst. Evol. Microbiol.">
        <title>Aestuariivita atlantica sp. nov., isolated from deep sea sediment of the Atlantic Ocean.</title>
        <authorList>
            <person name="Li G."/>
            <person name="Lai Q."/>
            <person name="Du Y."/>
            <person name="Liu X."/>
            <person name="Sun F."/>
            <person name="Shao Z."/>
        </authorList>
    </citation>
    <scope>NUCLEOTIDE SEQUENCE [LARGE SCALE GENOMIC DNA]</scope>
    <source>
        <strain evidence="3 4">22II-S11-z3</strain>
    </source>
</reference>
<keyword evidence="4" id="KW-1185">Reference proteome</keyword>
<evidence type="ECO:0000256" key="1">
    <source>
        <dbReference type="ARBA" id="ARBA00007689"/>
    </source>
</evidence>
<gene>
    <name evidence="3" type="ORF">ATO11_06085</name>
</gene>
<accession>A0A0L1JTC2</accession>
<evidence type="ECO:0000259" key="2">
    <source>
        <dbReference type="Pfam" id="PF03795"/>
    </source>
</evidence>
<dbReference type="Gene3D" id="3.30.70.1060">
    <property type="entry name" value="Dimeric alpha+beta barrel"/>
    <property type="match status" value="1"/>
</dbReference>
<dbReference type="STRING" id="1317121.ATO11_06085"/>
<dbReference type="EMBL" id="AQQZ01000002">
    <property type="protein sequence ID" value="KNG94932.1"/>
    <property type="molecule type" value="Genomic_DNA"/>
</dbReference>
<dbReference type="RefSeq" id="WP_050529924.1">
    <property type="nucleotide sequence ID" value="NZ_AQQZ01000002.1"/>
</dbReference>
<dbReference type="SUPFAM" id="SSF54909">
    <property type="entry name" value="Dimeric alpha+beta barrel"/>
    <property type="match status" value="1"/>
</dbReference>
<dbReference type="Proteomes" id="UP000036938">
    <property type="component" value="Unassembled WGS sequence"/>
</dbReference>
<dbReference type="AlphaFoldDB" id="A0A0L1JTC2"/>
<comment type="caution">
    <text evidence="3">The sequence shown here is derived from an EMBL/GenBank/DDBJ whole genome shotgun (WGS) entry which is preliminary data.</text>
</comment>
<dbReference type="PANTHER" id="PTHR37828">
    <property type="entry name" value="GSR2449 PROTEIN"/>
    <property type="match status" value="1"/>
</dbReference>
<comment type="similarity">
    <text evidence="1">Belongs to the YciI family.</text>
</comment>
<dbReference type="Pfam" id="PF03795">
    <property type="entry name" value="YCII"/>
    <property type="match status" value="1"/>
</dbReference>